<dbReference type="NCBIfam" id="TIGR00277">
    <property type="entry name" value="HDIG"/>
    <property type="match status" value="1"/>
</dbReference>
<sequence length="400" mass="44650">MIESKPDLRIVDINALKKGMYVVAIASQTGKANVAKAGRITEDKQLKALKDKGIINVTVDWSRSSVDEASELSTVDEGRRAPVPETRSSTPESEKRAAKRLFNEAKNLQSKYFKQLQHGDSIDLQPMERAAEGLINSLESQSNALLCLAKIRAKDKYLMEHSLNVGMLLAYFGRFLGMNKNKQKQLLMGGMLHDIGKIKTPDEVLHKPGKLSDEEFVIMRQHVVHSYQILKAQEGVSTTMLDIARNHHERLDGKGYPNQLKGEQLSETTRMANIVDCYDALTADRVYKSGMPPTAAFRILLAGVDSQFDKVLVEKFIRCMGVYPVGTAVKLKSGRLAVVVQRNSEKPLNPVVKVIFNTLTNTHTEVRLLDLSKYSHDLIEEAVSARDYGLSIDNFLVDQP</sequence>
<dbReference type="InterPro" id="IPR006675">
    <property type="entry name" value="HDIG_dom"/>
</dbReference>
<dbReference type="InterPro" id="IPR003607">
    <property type="entry name" value="HD/PDEase_dom"/>
</dbReference>
<evidence type="ECO:0000256" key="1">
    <source>
        <dbReference type="SAM" id="MobiDB-lite"/>
    </source>
</evidence>
<comment type="caution">
    <text evidence="3">The sequence shown here is derived from an EMBL/GenBank/DDBJ whole genome shotgun (WGS) entry which is preliminary data.</text>
</comment>
<feature type="region of interest" description="Disordered" evidence="1">
    <location>
        <begin position="70"/>
        <end position="95"/>
    </location>
</feature>
<evidence type="ECO:0000313" key="3">
    <source>
        <dbReference type="EMBL" id="GGB08273.1"/>
    </source>
</evidence>
<gene>
    <name evidence="3" type="ORF">GCM10007414_22110</name>
</gene>
<dbReference type="EMBL" id="BMDY01000012">
    <property type="protein sequence ID" value="GGB08273.1"/>
    <property type="molecule type" value="Genomic_DNA"/>
</dbReference>
<dbReference type="PROSITE" id="PS51832">
    <property type="entry name" value="HD_GYP"/>
    <property type="match status" value="1"/>
</dbReference>
<dbReference type="Pfam" id="PF11871">
    <property type="entry name" value="DUF3391"/>
    <property type="match status" value="1"/>
</dbReference>
<dbReference type="PANTHER" id="PTHR43155:SF2">
    <property type="entry name" value="CYCLIC DI-GMP PHOSPHODIESTERASE PA4108"/>
    <property type="match status" value="1"/>
</dbReference>
<dbReference type="InterPro" id="IPR021812">
    <property type="entry name" value="DUF3391"/>
</dbReference>
<feature type="domain" description="HD-GYP" evidence="2">
    <location>
        <begin position="137"/>
        <end position="332"/>
    </location>
</feature>
<accession>A0ABQ1I451</accession>
<reference evidence="4" key="1">
    <citation type="journal article" date="2019" name="Int. J. Syst. Evol. Microbiol.">
        <title>The Global Catalogue of Microorganisms (GCM) 10K type strain sequencing project: providing services to taxonomists for standard genome sequencing and annotation.</title>
        <authorList>
            <consortium name="The Broad Institute Genomics Platform"/>
            <consortium name="The Broad Institute Genome Sequencing Center for Infectious Disease"/>
            <person name="Wu L."/>
            <person name="Ma J."/>
        </authorList>
    </citation>
    <scope>NUCLEOTIDE SEQUENCE [LARGE SCALE GENOMIC DNA]</scope>
    <source>
        <strain evidence="4">CGMCC 1.10131</strain>
    </source>
</reference>
<dbReference type="SMART" id="SM00471">
    <property type="entry name" value="HDc"/>
    <property type="match status" value="1"/>
</dbReference>
<dbReference type="Proteomes" id="UP000651977">
    <property type="component" value="Unassembled WGS sequence"/>
</dbReference>
<dbReference type="PANTHER" id="PTHR43155">
    <property type="entry name" value="CYCLIC DI-GMP PHOSPHODIESTERASE PA4108-RELATED"/>
    <property type="match status" value="1"/>
</dbReference>
<name>A0ABQ1I451_9ALTE</name>
<keyword evidence="4" id="KW-1185">Reference proteome</keyword>
<dbReference type="CDD" id="cd00077">
    <property type="entry name" value="HDc"/>
    <property type="match status" value="1"/>
</dbReference>
<dbReference type="InterPro" id="IPR037522">
    <property type="entry name" value="HD_GYP_dom"/>
</dbReference>
<organism evidence="3 4">
    <name type="scientific">Agarivorans gilvus</name>
    <dbReference type="NCBI Taxonomy" id="680279"/>
    <lineage>
        <taxon>Bacteria</taxon>
        <taxon>Pseudomonadati</taxon>
        <taxon>Pseudomonadota</taxon>
        <taxon>Gammaproteobacteria</taxon>
        <taxon>Alteromonadales</taxon>
        <taxon>Alteromonadaceae</taxon>
        <taxon>Agarivorans</taxon>
    </lineage>
</organism>
<evidence type="ECO:0000259" key="2">
    <source>
        <dbReference type="PROSITE" id="PS51832"/>
    </source>
</evidence>
<dbReference type="Gene3D" id="1.10.3210.10">
    <property type="entry name" value="Hypothetical protein af1432"/>
    <property type="match status" value="1"/>
</dbReference>
<dbReference type="SUPFAM" id="SSF109604">
    <property type="entry name" value="HD-domain/PDEase-like"/>
    <property type="match status" value="1"/>
</dbReference>
<proteinExistence type="predicted"/>
<evidence type="ECO:0000313" key="4">
    <source>
        <dbReference type="Proteomes" id="UP000651977"/>
    </source>
</evidence>
<protein>
    <submittedName>
        <fullName evidence="3">Phosphodiesterase</fullName>
    </submittedName>
</protein>
<dbReference type="Pfam" id="PF13487">
    <property type="entry name" value="HD_5"/>
    <property type="match status" value="1"/>
</dbReference>
<dbReference type="RefSeq" id="WP_083481660.1">
    <property type="nucleotide sequence ID" value="NZ_BMDY01000012.1"/>
</dbReference>